<dbReference type="Pfam" id="PF00263">
    <property type="entry name" value="Secretin"/>
    <property type="match status" value="1"/>
</dbReference>
<dbReference type="GO" id="GO:0009306">
    <property type="term" value="P:protein secretion"/>
    <property type="evidence" value="ECO:0007669"/>
    <property type="project" value="InterPro"/>
</dbReference>
<accession>A0A6A1R0E7</accession>
<feature type="region of interest" description="Disordered" evidence="5">
    <location>
        <begin position="242"/>
        <end position="269"/>
    </location>
</feature>
<evidence type="ECO:0000259" key="6">
    <source>
        <dbReference type="Pfam" id="PF00263"/>
    </source>
</evidence>
<keyword evidence="3" id="KW-0472">Membrane</keyword>
<dbReference type="GO" id="GO:0016020">
    <property type="term" value="C:membrane"/>
    <property type="evidence" value="ECO:0007669"/>
    <property type="project" value="UniProtKB-SubCell"/>
</dbReference>
<dbReference type="EMBL" id="VZOT01000010">
    <property type="protein sequence ID" value="KAB0585778.1"/>
    <property type="molecule type" value="Genomic_DNA"/>
</dbReference>
<dbReference type="AlphaFoldDB" id="A0A6A1R0E7"/>
<evidence type="ECO:0000256" key="1">
    <source>
        <dbReference type="ARBA" id="ARBA00004370"/>
    </source>
</evidence>
<comment type="subcellular location">
    <subcellularLocation>
        <location evidence="1">Membrane</location>
    </subcellularLocation>
</comment>
<gene>
    <name evidence="7" type="ORF">F7P80_12700</name>
</gene>
<sequence length="576" mass="60440">MKGITSMKSTIPLRKTILACLAASGLLGCNTIMEQQAISTEAQTDVATVRGKLDEVRANDIRNAEIGREIDAAWLGGQTVKVARKSQLPAVLRKQIRYSFPDSPSLQVHADRISKIVGIPVRVTADALVPLSALIGTGEVSTTPNAPAAPRPVNMSGPMPAPLAPLAASSGGRQRGFIIDHMSMVGGTYEPVELLDRISAAFGVGWDYNHRDNTVTISRLVTRSYNVATVLNTQTISNTITKRASSGEGATSSTSGTNTQAGNGTSSSDVTAKSEATIDVIKSIKDALESTLTKGVGKYAVSTSGIVTVTDTREVQDQVRALIDAENKALGRQIRVRMQVVEITVNDTNNLGVDWSWAITNAAAKWGGGAFSPSGQTTATGMGQLGVIRTGDQTTTRSFIQALATVGKVIIRKDETYSLLNNRPSSITSTESYVYPARSGAASSTTNNPSTVVPSVEPGQLTTGTFLTMLASVQPNGSVVMDFSLDASTRGESKTFVSNGVTLEYPPSSANQYKLYGSAPSGQTALLAGIDSSQRTSSDRSLDGALSPLLGGSISNNTSRRAVLVLLTPQIIEGVL</sequence>
<dbReference type="GO" id="GO:0015627">
    <property type="term" value="C:type II protein secretion system complex"/>
    <property type="evidence" value="ECO:0007669"/>
    <property type="project" value="TreeGrafter"/>
</dbReference>
<dbReference type="InterPro" id="IPR004846">
    <property type="entry name" value="T2SS/T3SS_dom"/>
</dbReference>
<evidence type="ECO:0000256" key="2">
    <source>
        <dbReference type="ARBA" id="ARBA00022729"/>
    </source>
</evidence>
<evidence type="ECO:0000313" key="7">
    <source>
        <dbReference type="EMBL" id="KAB0585778.1"/>
    </source>
</evidence>
<evidence type="ECO:0000256" key="3">
    <source>
        <dbReference type="ARBA" id="ARBA00023136"/>
    </source>
</evidence>
<keyword evidence="2" id="KW-0732">Signal</keyword>
<evidence type="ECO:0000256" key="4">
    <source>
        <dbReference type="RuleBase" id="RU004003"/>
    </source>
</evidence>
<evidence type="ECO:0000256" key="5">
    <source>
        <dbReference type="SAM" id="MobiDB-lite"/>
    </source>
</evidence>
<proteinExistence type="inferred from homology"/>
<comment type="caution">
    <text evidence="7">The sequence shown here is derived from an EMBL/GenBank/DDBJ whole genome shotgun (WGS) entry which is preliminary data.</text>
</comment>
<dbReference type="InterPro" id="IPR050810">
    <property type="entry name" value="Bact_Secretion_Sys_Channel"/>
</dbReference>
<protein>
    <recommendedName>
        <fullName evidence="6">Type II/III secretion system secretin-like domain-containing protein</fullName>
    </recommendedName>
</protein>
<reference evidence="7" key="1">
    <citation type="submission" date="2019-09" db="EMBL/GenBank/DDBJ databases">
        <title>Draft genome sequences of 48 bacterial type strains from the CCUG.</title>
        <authorList>
            <person name="Tunovic T."/>
            <person name="Pineiro-Iglesias B."/>
            <person name="Unosson C."/>
            <person name="Inganas E."/>
            <person name="Ohlen M."/>
            <person name="Cardew S."/>
            <person name="Jensie-Markopoulos S."/>
            <person name="Salva-Serra F."/>
            <person name="Jaen-Luchoro D."/>
            <person name="Karlsson R."/>
            <person name="Svensson-Stadler L."/>
            <person name="Chun J."/>
            <person name="Moore E."/>
        </authorList>
    </citation>
    <scope>NUCLEOTIDE SEQUENCE</scope>
    <source>
        <strain evidence="7">CCUG 15333</strain>
    </source>
</reference>
<organism evidence="7">
    <name type="scientific">Comamonas kerstersii</name>
    <dbReference type="NCBI Taxonomy" id="225992"/>
    <lineage>
        <taxon>Bacteria</taxon>
        <taxon>Pseudomonadati</taxon>
        <taxon>Pseudomonadota</taxon>
        <taxon>Betaproteobacteria</taxon>
        <taxon>Burkholderiales</taxon>
        <taxon>Comamonadaceae</taxon>
        <taxon>Comamonas</taxon>
    </lineage>
</organism>
<feature type="domain" description="Type II/III secretion system secretin-like" evidence="6">
    <location>
        <begin position="403"/>
        <end position="573"/>
    </location>
</feature>
<name>A0A6A1R0E7_9BURK</name>
<dbReference type="PANTHER" id="PTHR30332:SF24">
    <property type="entry name" value="SECRETIN GSPD-RELATED"/>
    <property type="match status" value="1"/>
</dbReference>
<dbReference type="PANTHER" id="PTHR30332">
    <property type="entry name" value="PROBABLE GENERAL SECRETION PATHWAY PROTEIN D"/>
    <property type="match status" value="1"/>
</dbReference>
<dbReference type="PROSITE" id="PS51257">
    <property type="entry name" value="PROKAR_LIPOPROTEIN"/>
    <property type="match status" value="1"/>
</dbReference>
<feature type="compositionally biased region" description="Low complexity" evidence="5">
    <location>
        <begin position="244"/>
        <end position="268"/>
    </location>
</feature>
<comment type="similarity">
    <text evidence="4">Belongs to the bacterial secretin family.</text>
</comment>